<dbReference type="EMBL" id="CM055096">
    <property type="protein sequence ID" value="KAJ7557205.1"/>
    <property type="molecule type" value="Genomic_DNA"/>
</dbReference>
<keyword evidence="2" id="KW-1185">Reference proteome</keyword>
<proteinExistence type="predicted"/>
<protein>
    <submittedName>
        <fullName evidence="1">Uncharacterized protein</fullName>
    </submittedName>
</protein>
<name>A0ACC2DSE3_DIPCM</name>
<organism evidence="1 2">
    <name type="scientific">Diphasiastrum complanatum</name>
    <name type="common">Issler's clubmoss</name>
    <name type="synonym">Lycopodium complanatum</name>
    <dbReference type="NCBI Taxonomy" id="34168"/>
    <lineage>
        <taxon>Eukaryota</taxon>
        <taxon>Viridiplantae</taxon>
        <taxon>Streptophyta</taxon>
        <taxon>Embryophyta</taxon>
        <taxon>Tracheophyta</taxon>
        <taxon>Lycopodiopsida</taxon>
        <taxon>Lycopodiales</taxon>
        <taxon>Lycopodiaceae</taxon>
        <taxon>Lycopodioideae</taxon>
        <taxon>Diphasiastrum</taxon>
    </lineage>
</organism>
<dbReference type="Proteomes" id="UP001162992">
    <property type="component" value="Chromosome 5"/>
</dbReference>
<reference evidence="2" key="1">
    <citation type="journal article" date="2024" name="Proc. Natl. Acad. Sci. U.S.A.">
        <title>Extraordinary preservation of gene collinearity over three hundred million years revealed in homosporous lycophytes.</title>
        <authorList>
            <person name="Li C."/>
            <person name="Wickell D."/>
            <person name="Kuo L.Y."/>
            <person name="Chen X."/>
            <person name="Nie B."/>
            <person name="Liao X."/>
            <person name="Peng D."/>
            <person name="Ji J."/>
            <person name="Jenkins J."/>
            <person name="Williams M."/>
            <person name="Shu S."/>
            <person name="Plott C."/>
            <person name="Barry K."/>
            <person name="Rajasekar S."/>
            <person name="Grimwood J."/>
            <person name="Han X."/>
            <person name="Sun S."/>
            <person name="Hou Z."/>
            <person name="He W."/>
            <person name="Dai G."/>
            <person name="Sun C."/>
            <person name="Schmutz J."/>
            <person name="Leebens-Mack J.H."/>
            <person name="Li F.W."/>
            <person name="Wang L."/>
        </authorList>
    </citation>
    <scope>NUCLEOTIDE SEQUENCE [LARGE SCALE GENOMIC DNA]</scope>
    <source>
        <strain evidence="2">cv. PW_Plant_1</strain>
    </source>
</reference>
<evidence type="ECO:0000313" key="1">
    <source>
        <dbReference type="EMBL" id="KAJ7557205.1"/>
    </source>
</evidence>
<sequence>MAMLREGGFFTVTVRLLSWLLLVRWTVTYVNAACLPLKGCTQALAVYNISQGDQLTQLYQQFSTNLEDLRKYNNISDPDQIIAGDALLIPFTCNCLGDHLGFYFPYDVLASDTVYTIASMTFENLSRQEWIASATPLVDINSIFPGLRLKVPVNCSCGDPSVGLYGLFATYVVQSGDTLEKISQRFKIASNFLTGYNPKINWKNLTAQYDILFVPAPVVNGVFPQLNSSFNGPGGSGSHTAAIIGGSVGGGIALLIILGLVVFCLCLPRKGRDGSAKLQQPLRMEKGLSGGSSDAGQKSMSSLGSAPGVLSDFAVDKSVEFSYEELAAATSNFSIANKIGEGGYGSVYYAELRGQKVAVKRMNLQATKEFLSELKVLTHVHHTNLVQLIGYCTVESLFLIYEFVENGTLAQHLHGSGISYPSLSFLRRPPLSWPSRVQIALDAARGLEYIHEHTKPTYIHRDVKSSNILIDKHFHAKVADFGLTKLTESGMGSVSMTQPTRLVGTFGYMSPEYARFGDVSPKVDVYSFGVVLFEIISAKEAIVRTANTSSIESSSREEHKGLVTLFESVLKDRDGKEKVQKLVDPALNSYPLDSAWKMAQLAGACTQENPELRPSMRTAVVALMTLSSSTQDWEINVAGDNGLGGLVSGR</sequence>
<accession>A0ACC2DSE3</accession>
<gene>
    <name evidence="1" type="ORF">O6H91_05G116500</name>
</gene>
<evidence type="ECO:0000313" key="2">
    <source>
        <dbReference type="Proteomes" id="UP001162992"/>
    </source>
</evidence>
<comment type="caution">
    <text evidence="1">The sequence shown here is derived from an EMBL/GenBank/DDBJ whole genome shotgun (WGS) entry which is preliminary data.</text>
</comment>